<keyword evidence="3" id="KW-1185">Reference proteome</keyword>
<dbReference type="RefSeq" id="WP_129563512.1">
    <property type="nucleotide sequence ID" value="NZ_CADIKL010000002.1"/>
</dbReference>
<reference evidence="2 3" key="1">
    <citation type="submission" date="2020-04" db="EMBL/GenBank/DDBJ databases">
        <authorList>
            <person name="De Canck E."/>
        </authorList>
    </citation>
    <scope>NUCLEOTIDE SEQUENCE [LARGE SCALE GENOMIC DNA]</scope>
    <source>
        <strain evidence="2 3">LMG 28688</strain>
    </source>
</reference>
<evidence type="ECO:0000313" key="3">
    <source>
        <dbReference type="Proteomes" id="UP000494119"/>
    </source>
</evidence>
<proteinExistence type="predicted"/>
<evidence type="ECO:0000313" key="2">
    <source>
        <dbReference type="EMBL" id="CAB3778378.1"/>
    </source>
</evidence>
<dbReference type="Proteomes" id="UP000494119">
    <property type="component" value="Unassembled WGS sequence"/>
</dbReference>
<organism evidence="2 3">
    <name type="scientific">Paraburkholderia caffeinitolerans</name>
    <dbReference type="NCBI Taxonomy" id="1723730"/>
    <lineage>
        <taxon>Bacteria</taxon>
        <taxon>Pseudomonadati</taxon>
        <taxon>Pseudomonadota</taxon>
        <taxon>Betaproteobacteria</taxon>
        <taxon>Burkholderiales</taxon>
        <taxon>Burkholderiaceae</taxon>
        <taxon>Paraburkholderia</taxon>
    </lineage>
</organism>
<gene>
    <name evidence="2" type="ORF">LMG28688_00578</name>
</gene>
<protein>
    <recommendedName>
        <fullName evidence="4">Organic solvent tolerance-like N-terminal domain-containing protein</fullName>
    </recommendedName>
</protein>
<keyword evidence="1" id="KW-0732">Signal</keyword>
<feature type="chain" id="PRO_5027061205" description="Organic solvent tolerance-like N-terminal domain-containing protein" evidence="1">
    <location>
        <begin position="21"/>
        <end position="159"/>
    </location>
</feature>
<name>A0A6J5FEA1_9BURK</name>
<evidence type="ECO:0008006" key="4">
    <source>
        <dbReference type="Google" id="ProtNLM"/>
    </source>
</evidence>
<evidence type="ECO:0000256" key="1">
    <source>
        <dbReference type="SAM" id="SignalP"/>
    </source>
</evidence>
<sequence length="159" mass="16553">MTKKSLALSLLLSLAVQAHAASAPIHLTLGGAIKNSSRMNITPERSRIDVLVEGAGVITAQGKTVRFYALCNVIDTLDGTKQVEGAGDCELKSTAGGVAYLHYRGDAEHADRGRISIESGTGDFAGISGSVAVEASVNPTKVGKPVFLMEDQRDSASQP</sequence>
<dbReference type="AlphaFoldDB" id="A0A6J5FEA1"/>
<accession>A0A6J5FEA1</accession>
<dbReference type="EMBL" id="CADIKL010000002">
    <property type="protein sequence ID" value="CAB3778378.1"/>
    <property type="molecule type" value="Genomic_DNA"/>
</dbReference>
<feature type="signal peptide" evidence="1">
    <location>
        <begin position="1"/>
        <end position="20"/>
    </location>
</feature>